<sequence>MYFNERIDLIFSDVVMPDVDGFELSFAAVKQPPNIKLLLTSGFALKRSGLEQDEQKIYLQHC</sequence>
<dbReference type="InterPro" id="IPR011006">
    <property type="entry name" value="CheY-like_superfamily"/>
</dbReference>
<dbReference type="EMBL" id="UOFY01000028">
    <property type="protein sequence ID" value="VAX08652.1"/>
    <property type="molecule type" value="Genomic_DNA"/>
</dbReference>
<accession>A0A3B1AXY1</accession>
<name>A0A3B1AXY1_9ZZZZ</name>
<evidence type="ECO:0000313" key="1">
    <source>
        <dbReference type="EMBL" id="VAX08652.1"/>
    </source>
</evidence>
<proteinExistence type="predicted"/>
<dbReference type="Gene3D" id="3.40.50.2300">
    <property type="match status" value="1"/>
</dbReference>
<gene>
    <name evidence="1" type="ORF">MNBD_GAMMA25-882</name>
</gene>
<protein>
    <recommendedName>
        <fullName evidence="2">Response regulatory domain-containing protein</fullName>
    </recommendedName>
</protein>
<dbReference type="AlphaFoldDB" id="A0A3B1AXY1"/>
<organism evidence="1">
    <name type="scientific">hydrothermal vent metagenome</name>
    <dbReference type="NCBI Taxonomy" id="652676"/>
    <lineage>
        <taxon>unclassified sequences</taxon>
        <taxon>metagenomes</taxon>
        <taxon>ecological metagenomes</taxon>
    </lineage>
</organism>
<evidence type="ECO:0008006" key="2">
    <source>
        <dbReference type="Google" id="ProtNLM"/>
    </source>
</evidence>
<dbReference type="SUPFAM" id="SSF52172">
    <property type="entry name" value="CheY-like"/>
    <property type="match status" value="1"/>
</dbReference>
<reference evidence="1" key="1">
    <citation type="submission" date="2018-06" db="EMBL/GenBank/DDBJ databases">
        <authorList>
            <person name="Zhirakovskaya E."/>
        </authorList>
    </citation>
    <scope>NUCLEOTIDE SEQUENCE</scope>
</reference>